<evidence type="ECO:0000259" key="3">
    <source>
        <dbReference type="Pfam" id="PF00248"/>
    </source>
</evidence>
<reference evidence="4 5" key="1">
    <citation type="journal article" date="2018" name="PLoS Pathog.">
        <title>Evolution of structural diversity of trichothecenes, a family of toxins produced by plant pathogenic and entomopathogenic fungi.</title>
        <authorList>
            <person name="Proctor R.H."/>
            <person name="McCormick S.P."/>
            <person name="Kim H.S."/>
            <person name="Cardoza R.E."/>
            <person name="Stanley A.M."/>
            <person name="Lindo L."/>
            <person name="Kelly A."/>
            <person name="Brown D.W."/>
            <person name="Lee T."/>
            <person name="Vaughan M.M."/>
            <person name="Alexander N.J."/>
            <person name="Busman M."/>
            <person name="Gutierrez S."/>
        </authorList>
    </citation>
    <scope>NUCLEOTIDE SEQUENCE [LARGE SCALE GENOMIC DNA]</scope>
    <source>
        <strain evidence="4 5">IBT 40837</strain>
    </source>
</reference>
<organism evidence="4 5">
    <name type="scientific">Trichoderma arundinaceum</name>
    <dbReference type="NCBI Taxonomy" id="490622"/>
    <lineage>
        <taxon>Eukaryota</taxon>
        <taxon>Fungi</taxon>
        <taxon>Dikarya</taxon>
        <taxon>Ascomycota</taxon>
        <taxon>Pezizomycotina</taxon>
        <taxon>Sordariomycetes</taxon>
        <taxon>Hypocreomycetidae</taxon>
        <taxon>Hypocreales</taxon>
        <taxon>Hypocreaceae</taxon>
        <taxon>Trichoderma</taxon>
    </lineage>
</organism>
<evidence type="ECO:0000313" key="4">
    <source>
        <dbReference type="EMBL" id="RFU72638.1"/>
    </source>
</evidence>
<dbReference type="AlphaFoldDB" id="A0A395N947"/>
<feature type="compositionally biased region" description="Polar residues" evidence="2">
    <location>
        <begin position="1"/>
        <end position="20"/>
    </location>
</feature>
<name>A0A395N947_TRIAR</name>
<keyword evidence="5" id="KW-1185">Reference proteome</keyword>
<comment type="caution">
    <text evidence="4">The sequence shown here is derived from an EMBL/GenBank/DDBJ whole genome shotgun (WGS) entry which is preliminary data.</text>
</comment>
<dbReference type="EMBL" id="PXOA01000811">
    <property type="protein sequence ID" value="RFU72638.1"/>
    <property type="molecule type" value="Genomic_DNA"/>
</dbReference>
<protein>
    <submittedName>
        <fullName evidence="4">Aldo keto reductase</fullName>
    </submittedName>
</protein>
<evidence type="ECO:0000256" key="2">
    <source>
        <dbReference type="SAM" id="MobiDB-lite"/>
    </source>
</evidence>
<dbReference type="PANTHER" id="PTHR43625:SF78">
    <property type="entry name" value="PYRIDOXAL REDUCTASE-RELATED"/>
    <property type="match status" value="1"/>
</dbReference>
<accession>A0A395N947</accession>
<dbReference type="PANTHER" id="PTHR43625">
    <property type="entry name" value="AFLATOXIN B1 ALDEHYDE REDUCTASE"/>
    <property type="match status" value="1"/>
</dbReference>
<dbReference type="GO" id="GO:0016491">
    <property type="term" value="F:oxidoreductase activity"/>
    <property type="evidence" value="ECO:0007669"/>
    <property type="project" value="UniProtKB-KW"/>
</dbReference>
<dbReference type="CDD" id="cd19077">
    <property type="entry name" value="AKR_AKR8A1-2"/>
    <property type="match status" value="1"/>
</dbReference>
<dbReference type="InterPro" id="IPR050791">
    <property type="entry name" value="Aldo-Keto_reductase"/>
</dbReference>
<proteinExistence type="predicted"/>
<feature type="domain" description="NADP-dependent oxidoreductase" evidence="3">
    <location>
        <begin position="31"/>
        <end position="310"/>
    </location>
</feature>
<dbReference type="InterPro" id="IPR036812">
    <property type="entry name" value="NAD(P)_OxRdtase_dom_sf"/>
</dbReference>
<sequence>MHQPSAISHQPSAISHQPSAISHGLNRPPVLPYDEASRVMKSALDNGANFWSAAQYYGTPTANSLHLLNHYFTTYPEDSERVILSIKGAFSREGPDNRPESIRNSVDTCLKVLDGKAFLDIYSPARIDPQVPIEETVSALVEYIKAGKIGGYGLSECSAATIRRAHSVHPVSAVEIELSLFATDILSNGVAQTCSELKIPLIAYSPLSRGFLTGQLKKLDDIPEGDSRRLFPRFQPEVFDLNIKLVKEIEQLAKKTGYTMPQVAIAWVTSQATKWNIPVIPVPGCTTVARAEENFAQVSLKEQDLDELSQMVAKMTVIGNRYPEMHQKYVNQ</sequence>
<dbReference type="SUPFAM" id="SSF51430">
    <property type="entry name" value="NAD(P)-linked oxidoreductase"/>
    <property type="match status" value="1"/>
</dbReference>
<evidence type="ECO:0000313" key="5">
    <source>
        <dbReference type="Proteomes" id="UP000266272"/>
    </source>
</evidence>
<dbReference type="GO" id="GO:0005737">
    <property type="term" value="C:cytoplasm"/>
    <property type="evidence" value="ECO:0007669"/>
    <property type="project" value="TreeGrafter"/>
</dbReference>
<dbReference type="InterPro" id="IPR023210">
    <property type="entry name" value="NADP_OxRdtase_dom"/>
</dbReference>
<dbReference type="Gene3D" id="3.20.20.100">
    <property type="entry name" value="NADP-dependent oxidoreductase domain"/>
    <property type="match status" value="1"/>
</dbReference>
<keyword evidence="1" id="KW-0560">Oxidoreductase</keyword>
<feature type="region of interest" description="Disordered" evidence="2">
    <location>
        <begin position="1"/>
        <end position="27"/>
    </location>
</feature>
<evidence type="ECO:0000256" key="1">
    <source>
        <dbReference type="ARBA" id="ARBA00023002"/>
    </source>
</evidence>
<dbReference type="OrthoDB" id="37537at2759"/>
<gene>
    <name evidence="4" type="ORF">TARUN_9623</name>
</gene>
<dbReference type="STRING" id="490622.A0A395N947"/>
<dbReference type="Proteomes" id="UP000266272">
    <property type="component" value="Unassembled WGS sequence"/>
</dbReference>
<dbReference type="Pfam" id="PF00248">
    <property type="entry name" value="Aldo_ket_red"/>
    <property type="match status" value="1"/>
</dbReference>